<reference evidence="1" key="1">
    <citation type="submission" date="2024-11" db="EMBL/GenBank/DDBJ databases">
        <title>Sequencing of Borrelia variable plasmids from multiple Borrelia sensu lato isolates.</title>
        <authorList>
            <person name="Mongodin E.F."/>
            <person name="Rudenko N."/>
            <person name="Fraser C.M."/>
            <person name="Schutzer S."/>
            <person name="Luft B."/>
            <person name="Morgan R."/>
            <person name="Casjens S."/>
            <person name="Qiu W."/>
        </authorList>
    </citation>
    <scope>NUCLEOTIDE SEQUENCE</scope>
    <source>
        <strain evidence="1">SCW30h</strain>
    </source>
</reference>
<dbReference type="Proteomes" id="UP001305925">
    <property type="component" value="Plasmid lp38"/>
</dbReference>
<evidence type="ECO:0000313" key="1">
    <source>
        <dbReference type="EMBL" id="XOU08971.1"/>
    </source>
</evidence>
<proteinExistence type="predicted"/>
<name>A0ACD5G632_9SPIR</name>
<evidence type="ECO:0000313" key="2">
    <source>
        <dbReference type="Proteomes" id="UP001305925"/>
    </source>
</evidence>
<gene>
    <name evidence="1" type="ORF">QIA00_05180</name>
</gene>
<accession>A0ACD5G632</accession>
<organism evidence="1 2">
    <name type="scientific">Borreliella americana</name>
    <dbReference type="NCBI Taxonomy" id="478807"/>
    <lineage>
        <taxon>Bacteria</taxon>
        <taxon>Pseudomonadati</taxon>
        <taxon>Spirochaetota</taxon>
        <taxon>Spirochaetia</taxon>
        <taxon>Spirochaetales</taxon>
        <taxon>Borreliaceae</taxon>
        <taxon>Borreliella</taxon>
    </lineage>
</organism>
<dbReference type="EMBL" id="CP179253">
    <property type="protein sequence ID" value="XOU08971.1"/>
    <property type="molecule type" value="Genomic_DNA"/>
</dbReference>
<keyword evidence="2" id="KW-1185">Reference proteome</keyword>
<geneLocation type="plasmid" evidence="1 2">
    <name>lp38</name>
</geneLocation>
<sequence length="55" mass="6156">MSCAPLDNADPNKLNSRTTPKNLKKQIATPIKKIQQKIQHFDVIPTSILETTIVL</sequence>
<keyword evidence="1" id="KW-0614">Plasmid</keyword>
<protein>
    <submittedName>
        <fullName evidence="1">Uncharacterized protein</fullName>
    </submittedName>
</protein>